<reference evidence="1 2" key="1">
    <citation type="journal article" date="1999" name="Dis. Aquat. Organ.">
        <title>Yellow head virus from Thailand and gill-associated virus from Australia are closely related but distinct prawn viruses.</title>
        <authorList>
            <person name="Cowley J.A."/>
            <person name="Dimmock C.M."/>
            <person name="Wongteerasupaya C."/>
            <person name="Boonsaeng V."/>
            <person name="Panyim S."/>
            <person name="Walker P.J."/>
        </authorList>
    </citation>
    <scope>NUCLEOTIDE SEQUENCE [LARGE SCALE GENOMIC DNA]</scope>
    <source>
        <strain evidence="2">Isolate Giant tiger prawn/Australia</strain>
    </source>
</reference>
<organismHost>
    <name type="scientific">Penaeus monodon</name>
    <name type="common">Giant tiger prawn</name>
    <dbReference type="NCBI Taxonomy" id="6687"/>
</organismHost>
<organism evidence="1 2">
    <name type="scientific">Gill-associated virus (isolate Giant tiger prawn/Australia)</name>
    <name type="common">GAV</name>
    <dbReference type="NCBI Taxonomy" id="649894"/>
    <lineage>
        <taxon>Viruses</taxon>
        <taxon>Riboviria</taxon>
        <taxon>Orthornavirae</taxon>
        <taxon>Pisuviricota</taxon>
        <taxon>Pisoniviricetes</taxon>
        <taxon>Nidovirales</taxon>
        <taxon>Ronidovirineae</taxon>
        <taxon>Roniviridae</taxon>
        <taxon>Okanivirinae</taxon>
        <taxon>Okavirus</taxon>
        <taxon>Tipravirus</taxon>
        <taxon>Okavirus branchiae</taxon>
    </lineage>
</organism>
<reference evidence="1 2" key="2">
    <citation type="journal article" date="2000" name="J. Gen. Virol.">
        <title>Gill-associated virus of Penaeus monodon prawns: an invertebrate virus with ORF1a and ORF1b genes related to arteri- and coronaviruses.</title>
        <authorList>
            <person name="Cowley J.A."/>
            <person name="Dimmock C.M."/>
            <person name="Spann K.M."/>
            <person name="Walker P.J."/>
        </authorList>
    </citation>
    <scope>NUCLEOTIDE SEQUENCE [LARGE SCALE GENOMIC DNA]</scope>
    <source>
        <strain evidence="2">Isolate Giant tiger prawn/Australia</strain>
    </source>
</reference>
<proteinExistence type="predicted"/>
<accession>Q8JNK8</accession>
<dbReference type="RefSeq" id="YP_001661456.1">
    <property type="nucleotide sequence ID" value="NC_010306.1"/>
</dbReference>
<evidence type="ECO:0000313" key="2">
    <source>
        <dbReference type="Proteomes" id="UP000000402"/>
    </source>
</evidence>
<sequence length="83" mass="9219">MIQIPNIMIKQQKIVISQGSTQALPFLNHDRDSIPLMIETMGGGLVLHSFSMRFAKRGPFLVPGVKNSDWKTTSPRNNSLAPN</sequence>
<keyword evidence="2" id="KW-1185">Reference proteome</keyword>
<protein>
    <submittedName>
        <fullName evidence="1">Uncharacterized protein</fullName>
    </submittedName>
</protein>
<name>Q8JNK8_GAVAU</name>
<dbReference type="Proteomes" id="UP000000402">
    <property type="component" value="Segment"/>
</dbReference>
<evidence type="ECO:0000313" key="1">
    <source>
        <dbReference type="EMBL" id="AAK84671.1"/>
    </source>
</evidence>
<organismHost>
    <name type="scientific">Penaeus esculentus</name>
    <dbReference type="NCBI Taxonomy" id="161923"/>
</organismHost>
<organismHost>
    <name type="scientific">Penaeus japonicus</name>
    <name type="common">Kuruma prawn</name>
    <name type="synonym">Marsupenaeus japonicus</name>
    <dbReference type="NCBI Taxonomy" id="27405"/>
</organismHost>
<reference evidence="1 2" key="3">
    <citation type="journal article" date="2002" name="J. Gen. Virol.">
        <title>Gill-associated nidovirus of Penaeus monodon prawns transcribes 3'-coterminal subgenomic mRNAs that do not possess 5'-leader sequences.</title>
        <authorList>
            <person name="Cowley J.A."/>
            <person name="Dimmock C.M."/>
            <person name="Walker P.J."/>
        </authorList>
    </citation>
    <scope>NUCLEOTIDE SEQUENCE [LARGE SCALE GENOMIC DNA]</scope>
    <source>
        <strain evidence="2">Isolate Giant tiger prawn/Australia</strain>
    </source>
</reference>
<dbReference type="EMBL" id="AF227196">
    <property type="protein sequence ID" value="AAK84671.1"/>
    <property type="molecule type" value="Genomic_RNA"/>
</dbReference>
<organismHost>
    <name type="scientific">Penaeus merguiensis</name>
    <name type="common">Banana prawn</name>
    <name type="synonym">Fenneropenaeus merguiensis</name>
    <dbReference type="NCBI Taxonomy" id="71412"/>
</organismHost>